<dbReference type="Pfam" id="PF13181">
    <property type="entry name" value="TPR_8"/>
    <property type="match status" value="1"/>
</dbReference>
<keyword evidence="1" id="KW-0802">TPR repeat</keyword>
<dbReference type="InterPro" id="IPR019734">
    <property type="entry name" value="TPR_rpt"/>
</dbReference>
<feature type="repeat" description="TPR" evidence="1">
    <location>
        <begin position="101"/>
        <end position="134"/>
    </location>
</feature>
<keyword evidence="3" id="KW-1185">Reference proteome</keyword>
<gene>
    <name evidence="2" type="ORF">HMPREF0973_01684</name>
</gene>
<dbReference type="EMBL" id="ACVA01000036">
    <property type="protein sequence ID" value="EEX18488.1"/>
    <property type="molecule type" value="Genomic_DNA"/>
</dbReference>
<dbReference type="SUPFAM" id="SSF48452">
    <property type="entry name" value="TPR-like"/>
    <property type="match status" value="1"/>
</dbReference>
<dbReference type="SMART" id="SM00028">
    <property type="entry name" value="TPR"/>
    <property type="match status" value="2"/>
</dbReference>
<dbReference type="InterPro" id="IPR011990">
    <property type="entry name" value="TPR-like_helical_dom_sf"/>
</dbReference>
<evidence type="ECO:0000313" key="2">
    <source>
        <dbReference type="EMBL" id="EEX18488.1"/>
    </source>
</evidence>
<protein>
    <submittedName>
        <fullName evidence="2">Tetratricopeptide repeat protein</fullName>
    </submittedName>
</protein>
<name>C9MPY5_9BACT</name>
<proteinExistence type="predicted"/>
<evidence type="ECO:0000256" key="1">
    <source>
        <dbReference type="PROSITE-ProRule" id="PRU00339"/>
    </source>
</evidence>
<organism evidence="2 3">
    <name type="scientific">Prevotella veroralis F0319</name>
    <dbReference type="NCBI Taxonomy" id="649761"/>
    <lineage>
        <taxon>Bacteria</taxon>
        <taxon>Pseudomonadati</taxon>
        <taxon>Bacteroidota</taxon>
        <taxon>Bacteroidia</taxon>
        <taxon>Bacteroidales</taxon>
        <taxon>Prevotellaceae</taxon>
        <taxon>Prevotella</taxon>
    </lineage>
</organism>
<dbReference type="Proteomes" id="UP000003327">
    <property type="component" value="Unassembled WGS sequence"/>
</dbReference>
<dbReference type="HOGENOM" id="CLU_080413_1_0_10"/>
<sequence length="208" mass="24873">MRFMDKIIITCGMLCMSVLSLSAQKSKDSEDLGKALDYFTSQKYHEALLIFQRLDKDYQLNPRFKAYIGLCYFNEWDYEMTAKYLDDAIPRLDAFAPHERSVYYYTAGESHFNMKQYEKAIPYYEKTITLCYEREKPDAYYRIAMCHMFLQQWKLAYDNYMKAEEAYNPYKEEEIVKVRIAQTKRMAKACWNNYVQSLPKDSLTNNNN</sequence>
<accession>C9MPY5</accession>
<dbReference type="Gene3D" id="1.25.40.10">
    <property type="entry name" value="Tetratricopeptide repeat domain"/>
    <property type="match status" value="2"/>
</dbReference>
<dbReference type="PROSITE" id="PS50005">
    <property type="entry name" value="TPR"/>
    <property type="match status" value="1"/>
</dbReference>
<comment type="caution">
    <text evidence="2">The sequence shown here is derived from an EMBL/GenBank/DDBJ whole genome shotgun (WGS) entry which is preliminary data.</text>
</comment>
<dbReference type="AlphaFoldDB" id="C9MPY5"/>
<dbReference type="STRING" id="649761.HMPREF0973_01684"/>
<evidence type="ECO:0000313" key="3">
    <source>
        <dbReference type="Proteomes" id="UP000003327"/>
    </source>
</evidence>
<reference evidence="2 3" key="1">
    <citation type="submission" date="2009-09" db="EMBL/GenBank/DDBJ databases">
        <authorList>
            <person name="Weinstock G."/>
            <person name="Sodergren E."/>
            <person name="Clifton S."/>
            <person name="Fulton L."/>
            <person name="Fulton B."/>
            <person name="Courtney L."/>
            <person name="Fronick C."/>
            <person name="Harrison M."/>
            <person name="Strong C."/>
            <person name="Farmer C."/>
            <person name="Delahaunty K."/>
            <person name="Markovic C."/>
            <person name="Hall O."/>
            <person name="Minx P."/>
            <person name="Tomlinson C."/>
            <person name="Mitreva M."/>
            <person name="Nelson J."/>
            <person name="Hou S."/>
            <person name="Wollam A."/>
            <person name="Pepin K.H."/>
            <person name="Johnson M."/>
            <person name="Bhonagiri V."/>
            <person name="Nash W.E."/>
            <person name="Warren W."/>
            <person name="Chinwalla A."/>
            <person name="Mardis E.R."/>
            <person name="Wilson R.K."/>
        </authorList>
    </citation>
    <scope>NUCLEOTIDE SEQUENCE [LARGE SCALE GENOMIC DNA]</scope>
    <source>
        <strain evidence="2 3">F0319</strain>
    </source>
</reference>